<evidence type="ECO:0000313" key="8">
    <source>
        <dbReference type="EMBL" id="GAO29763.1"/>
    </source>
</evidence>
<feature type="compositionally biased region" description="Polar residues" evidence="5">
    <location>
        <begin position="519"/>
        <end position="532"/>
    </location>
</feature>
<dbReference type="OrthoDB" id="9801717at2"/>
<evidence type="ECO:0000256" key="1">
    <source>
        <dbReference type="ARBA" id="ARBA00022908"/>
    </source>
</evidence>
<keyword evidence="1" id="KW-0229">DNA integration</keyword>
<dbReference type="Pfam" id="PF00589">
    <property type="entry name" value="Phage_integrase"/>
    <property type="match status" value="1"/>
</dbReference>
<proteinExistence type="predicted"/>
<dbReference type="AlphaFoldDB" id="A0A0E9LWS9"/>
<dbReference type="PROSITE" id="PS51898">
    <property type="entry name" value="TYR_RECOMBINASE"/>
    <property type="match status" value="1"/>
</dbReference>
<evidence type="ECO:0000313" key="9">
    <source>
        <dbReference type="Proteomes" id="UP000032900"/>
    </source>
</evidence>
<gene>
    <name evidence="8" type="ORF">JCM15548_11989</name>
</gene>
<keyword evidence="3" id="KW-0233">DNA recombination</keyword>
<evidence type="ECO:0000259" key="6">
    <source>
        <dbReference type="PROSITE" id="PS51898"/>
    </source>
</evidence>
<feature type="region of interest" description="Disordered" evidence="5">
    <location>
        <begin position="507"/>
        <end position="532"/>
    </location>
</feature>
<dbReference type="GO" id="GO:0015074">
    <property type="term" value="P:DNA integration"/>
    <property type="evidence" value="ECO:0007669"/>
    <property type="project" value="UniProtKB-KW"/>
</dbReference>
<keyword evidence="9" id="KW-1185">Reference proteome</keyword>
<feature type="domain" description="Tyr recombinase" evidence="6">
    <location>
        <begin position="337"/>
        <end position="512"/>
    </location>
</feature>
<dbReference type="PROSITE" id="PS51900">
    <property type="entry name" value="CB"/>
    <property type="match status" value="1"/>
</dbReference>
<dbReference type="SUPFAM" id="SSF56349">
    <property type="entry name" value="DNA breaking-rejoining enzymes"/>
    <property type="match status" value="1"/>
</dbReference>
<dbReference type="GO" id="GO:0003677">
    <property type="term" value="F:DNA binding"/>
    <property type="evidence" value="ECO:0007669"/>
    <property type="project" value="UniProtKB-UniRule"/>
</dbReference>
<dbReference type="InterPro" id="IPR002104">
    <property type="entry name" value="Integrase_catalytic"/>
</dbReference>
<accession>A0A0E9LWS9</accession>
<dbReference type="InterPro" id="IPR010998">
    <property type="entry name" value="Integrase_recombinase_N"/>
</dbReference>
<name>A0A0E9LWS9_9BACT</name>
<feature type="domain" description="Core-binding (CB)" evidence="7">
    <location>
        <begin position="236"/>
        <end position="320"/>
    </location>
</feature>
<evidence type="ECO:0000256" key="3">
    <source>
        <dbReference type="ARBA" id="ARBA00023172"/>
    </source>
</evidence>
<dbReference type="Gene3D" id="1.10.443.10">
    <property type="entry name" value="Intergrase catalytic core"/>
    <property type="match status" value="1"/>
</dbReference>
<dbReference type="Pfam" id="PF13495">
    <property type="entry name" value="Phage_int_SAM_4"/>
    <property type="match status" value="1"/>
</dbReference>
<comment type="caution">
    <text evidence="8">The sequence shown here is derived from an EMBL/GenBank/DDBJ whole genome shotgun (WGS) entry which is preliminary data.</text>
</comment>
<evidence type="ECO:0000256" key="2">
    <source>
        <dbReference type="ARBA" id="ARBA00023125"/>
    </source>
</evidence>
<evidence type="ECO:0000259" key="7">
    <source>
        <dbReference type="PROSITE" id="PS51900"/>
    </source>
</evidence>
<sequence>MALLSTYPVIHPNKERVAIGIGAGIKDHDLDFSHQRPIFEAFTESMILKRLSPVTRKIYLQGFKRFLSHHTGSDINKLCYGELLIFVKEQALLMHPTKLKQTISAIKFYYERTRGGDKMFFPLAKDKRASLFTLYLPFYDLKELLNGIDSPGDKLLLFLVYHANFKLRDICRLPKEVDGIFEHQFRLPGNDERAKQYFQELVSECNNQYRLNTYLIENKGQAHSLSTLKRKVFRVLSHYRLADIYRKQYQQILKRTDYSVRTRAMYLNAFMKFLKHFNYKHPVFITDGDIRTYIALHRKNSSAHLNTMISSFKFFFDKVHKLPVSPQILVRPRNDLHVSEYFSESEMAAMLGTTDYLKHKLLLELRCISSLRQQEIQNLRLVDIDFKRNRLFLKATEGKRNRYSLFSQHLNDLLRTYLAVHKPKTFLFEGHRPGMKCSITNMSAIFKNMAKAAGIQRRGHKQMLRHSFTTQSPEGNKDIVYRQEMPLPGYESIKASERYTHFSGGALLNMKSPSGRPGVQTSFKANRNHSPP</sequence>
<dbReference type="Gene3D" id="1.10.150.130">
    <property type="match status" value="2"/>
</dbReference>
<dbReference type="InterPro" id="IPR011010">
    <property type="entry name" value="DNA_brk_join_enz"/>
</dbReference>
<reference evidence="8 9" key="1">
    <citation type="journal article" date="2015" name="Microbes Environ.">
        <title>Distribution and evolution of nitrogen fixation genes in the phylum bacteroidetes.</title>
        <authorList>
            <person name="Inoue J."/>
            <person name="Oshima K."/>
            <person name="Suda W."/>
            <person name="Sakamoto M."/>
            <person name="Iino T."/>
            <person name="Noda S."/>
            <person name="Hongoh Y."/>
            <person name="Hattori M."/>
            <person name="Ohkuma M."/>
        </authorList>
    </citation>
    <scope>NUCLEOTIDE SEQUENCE [LARGE SCALE GENOMIC DNA]</scope>
    <source>
        <strain evidence="8">JCM 15548</strain>
    </source>
</reference>
<evidence type="ECO:0000256" key="5">
    <source>
        <dbReference type="SAM" id="MobiDB-lite"/>
    </source>
</evidence>
<dbReference type="EMBL" id="BAZW01000013">
    <property type="protein sequence ID" value="GAO29763.1"/>
    <property type="molecule type" value="Genomic_DNA"/>
</dbReference>
<dbReference type="InterPro" id="IPR044068">
    <property type="entry name" value="CB"/>
</dbReference>
<keyword evidence="2 4" id="KW-0238">DNA-binding</keyword>
<protein>
    <submittedName>
        <fullName evidence="8">Integrase</fullName>
    </submittedName>
</protein>
<evidence type="ECO:0000256" key="4">
    <source>
        <dbReference type="PROSITE-ProRule" id="PRU01248"/>
    </source>
</evidence>
<dbReference type="STRING" id="1236989.JCM15548_11989"/>
<dbReference type="Proteomes" id="UP000032900">
    <property type="component" value="Unassembled WGS sequence"/>
</dbReference>
<organism evidence="8 9">
    <name type="scientific">Geofilum rubicundum JCM 15548</name>
    <dbReference type="NCBI Taxonomy" id="1236989"/>
    <lineage>
        <taxon>Bacteria</taxon>
        <taxon>Pseudomonadati</taxon>
        <taxon>Bacteroidota</taxon>
        <taxon>Bacteroidia</taxon>
        <taxon>Marinilabiliales</taxon>
        <taxon>Marinilabiliaceae</taxon>
        <taxon>Geofilum</taxon>
    </lineage>
</organism>
<dbReference type="InterPro" id="IPR004107">
    <property type="entry name" value="Integrase_SAM-like_N"/>
</dbReference>
<dbReference type="GO" id="GO:0006310">
    <property type="term" value="P:DNA recombination"/>
    <property type="evidence" value="ECO:0007669"/>
    <property type="project" value="UniProtKB-KW"/>
</dbReference>
<dbReference type="InterPro" id="IPR013762">
    <property type="entry name" value="Integrase-like_cat_sf"/>
</dbReference>